<feature type="transmembrane region" description="Helical" evidence="6">
    <location>
        <begin position="420"/>
        <end position="446"/>
    </location>
</feature>
<evidence type="ECO:0000313" key="9">
    <source>
        <dbReference type="Proteomes" id="UP001595741"/>
    </source>
</evidence>
<keyword evidence="4 6" id="KW-1133">Transmembrane helix</keyword>
<evidence type="ECO:0000259" key="7">
    <source>
        <dbReference type="Pfam" id="PF02687"/>
    </source>
</evidence>
<evidence type="ECO:0000256" key="2">
    <source>
        <dbReference type="ARBA" id="ARBA00022475"/>
    </source>
</evidence>
<dbReference type="Pfam" id="PF02687">
    <property type="entry name" value="FtsX"/>
    <property type="match status" value="2"/>
</dbReference>
<feature type="transmembrane region" description="Helical" evidence="6">
    <location>
        <begin position="396"/>
        <end position="414"/>
    </location>
</feature>
<proteinExistence type="predicted"/>
<dbReference type="PANTHER" id="PTHR30287:SF1">
    <property type="entry name" value="INNER MEMBRANE PROTEIN"/>
    <property type="match status" value="1"/>
</dbReference>
<protein>
    <submittedName>
        <fullName evidence="8">ABC transporter permease</fullName>
    </submittedName>
</protein>
<feature type="transmembrane region" description="Helical" evidence="6">
    <location>
        <begin position="467"/>
        <end position="490"/>
    </location>
</feature>
<gene>
    <name evidence="8" type="ORF">ACFOLG_00090</name>
</gene>
<feature type="domain" description="ABC3 transporter permease C-terminal" evidence="7">
    <location>
        <begin position="264"/>
        <end position="369"/>
    </location>
</feature>
<name>A0ABV7R892_9NEIS</name>
<comment type="subcellular location">
    <subcellularLocation>
        <location evidence="1">Cell membrane</location>
        <topology evidence="1">Multi-pass membrane protein</topology>
    </subcellularLocation>
</comment>
<reference evidence="9" key="1">
    <citation type="journal article" date="2019" name="Int. J. Syst. Evol. Microbiol.">
        <title>The Global Catalogue of Microorganisms (GCM) 10K type strain sequencing project: providing services to taxonomists for standard genome sequencing and annotation.</title>
        <authorList>
            <consortium name="The Broad Institute Genomics Platform"/>
            <consortium name="The Broad Institute Genome Sequencing Center for Infectious Disease"/>
            <person name="Wu L."/>
            <person name="Ma J."/>
        </authorList>
    </citation>
    <scope>NUCLEOTIDE SEQUENCE [LARGE SCALE GENOMIC DNA]</scope>
    <source>
        <strain evidence="9">KCTC 42742</strain>
    </source>
</reference>
<feature type="transmembrane region" description="Helical" evidence="6">
    <location>
        <begin position="792"/>
        <end position="814"/>
    </location>
</feature>
<keyword evidence="9" id="KW-1185">Reference proteome</keyword>
<organism evidence="8 9">
    <name type="scientific">Vogesella facilis</name>
    <dbReference type="NCBI Taxonomy" id="1655232"/>
    <lineage>
        <taxon>Bacteria</taxon>
        <taxon>Pseudomonadati</taxon>
        <taxon>Pseudomonadota</taxon>
        <taxon>Betaproteobacteria</taxon>
        <taxon>Neisseriales</taxon>
        <taxon>Chromobacteriaceae</taxon>
        <taxon>Vogesella</taxon>
    </lineage>
</organism>
<dbReference type="RefSeq" id="WP_386087160.1">
    <property type="nucleotide sequence ID" value="NZ_JBHRXN010000001.1"/>
</dbReference>
<sequence>MMRQDLGLSLRMGARLLWRELRAGELSVLLFALLVAVAAMSSVAFFSDRIDSALTRQASQLLAADLVVNGREPAPPAWQQQAAARQLRTAHSASFPSMVFAREQATLVTLKAVDAGYPLRGKVQLRTAAGLRQGALHPAPGEAWADSRLLQKLGLKPGDEIRVGQRRLRLAGELLREPDGAVDLYNFVPRVLLNLADLPTTGLVQEGSRVRYRLFMAGEAPAVAAMRQWLLPQLPAGARLEDIEEARPEVRAALERARRFLGLSAVLSVTLAAAAVALAVRRYLNRHWQSVAMLRAFGQTSREVATVWGSLLLWLALLGGLLGTLAGYGMQAALIFLARQWLGDALPPPGLLAWLSGPLSALILLAGFALPPLLALRQVPALAVLRADLPRRGRSLLAPLLALAALLGLAAWQVGDATLALWLLGALFGFLALVALLAWALVWALGRYASGSQSGWRHGLTNLARRPGLAVLQMAALAVSLMALLTLTVVRDDLIGAWQRSLPPDAPDTFLINLQPPQRDALAGLFRQVGRTPPQMLPMTRARLLSINTRAVKAEDYADDRARRLVEREFNLSWRDTPGASNHLVAGRWWAAGERTPQFSVEQGLAETLGIRLGDRLAFDIAGSRYQATVTSLRKVAWDSFQPNFFVLGPPGWLGQQSASYIASYRAPDAGFNNRLVAALPNVTVIDISVIVREVKAVIERLALAVEAMFVLTLLAGMLVLWAALATTRDERLADAALLRALGASRAQLRSVLLAELGALGALAGLLAGLGAMAVGSLVAVKLFDLPFALNWQLPVMGLAGGALLVVLAAWPLLKTITRTSPVEVLRGV</sequence>
<keyword evidence="2" id="KW-1003">Cell membrane</keyword>
<feature type="transmembrane region" description="Helical" evidence="6">
    <location>
        <begin position="260"/>
        <end position="284"/>
    </location>
</feature>
<evidence type="ECO:0000256" key="4">
    <source>
        <dbReference type="ARBA" id="ARBA00022989"/>
    </source>
</evidence>
<keyword evidence="3 6" id="KW-0812">Transmembrane</keyword>
<feature type="transmembrane region" description="Helical" evidence="6">
    <location>
        <begin position="702"/>
        <end position="725"/>
    </location>
</feature>
<feature type="domain" description="ABC3 transporter permease C-terminal" evidence="7">
    <location>
        <begin position="709"/>
        <end position="822"/>
    </location>
</feature>
<dbReference type="InterPro" id="IPR003838">
    <property type="entry name" value="ABC3_permease_C"/>
</dbReference>
<dbReference type="InterPro" id="IPR038766">
    <property type="entry name" value="Membrane_comp_ABC_pdt"/>
</dbReference>
<evidence type="ECO:0000256" key="6">
    <source>
        <dbReference type="SAM" id="Phobius"/>
    </source>
</evidence>
<feature type="transmembrane region" description="Helical" evidence="6">
    <location>
        <begin position="305"/>
        <end position="331"/>
    </location>
</feature>
<dbReference type="Proteomes" id="UP001595741">
    <property type="component" value="Unassembled WGS sequence"/>
</dbReference>
<feature type="transmembrane region" description="Helical" evidence="6">
    <location>
        <begin position="351"/>
        <end position="376"/>
    </location>
</feature>
<feature type="transmembrane region" description="Helical" evidence="6">
    <location>
        <begin position="752"/>
        <end position="780"/>
    </location>
</feature>
<keyword evidence="5 6" id="KW-0472">Membrane</keyword>
<evidence type="ECO:0000313" key="8">
    <source>
        <dbReference type="EMBL" id="MFC3530576.1"/>
    </source>
</evidence>
<comment type="caution">
    <text evidence="8">The sequence shown here is derived from an EMBL/GenBank/DDBJ whole genome shotgun (WGS) entry which is preliminary data.</text>
</comment>
<dbReference type="PANTHER" id="PTHR30287">
    <property type="entry name" value="MEMBRANE COMPONENT OF PREDICTED ABC SUPERFAMILY METABOLITE UPTAKE TRANSPORTER"/>
    <property type="match status" value="1"/>
</dbReference>
<evidence type="ECO:0000256" key="5">
    <source>
        <dbReference type="ARBA" id="ARBA00023136"/>
    </source>
</evidence>
<dbReference type="EMBL" id="JBHRXN010000001">
    <property type="protein sequence ID" value="MFC3530576.1"/>
    <property type="molecule type" value="Genomic_DNA"/>
</dbReference>
<evidence type="ECO:0000256" key="3">
    <source>
        <dbReference type="ARBA" id="ARBA00022692"/>
    </source>
</evidence>
<accession>A0ABV7R892</accession>
<evidence type="ECO:0000256" key="1">
    <source>
        <dbReference type="ARBA" id="ARBA00004651"/>
    </source>
</evidence>